<dbReference type="InterPro" id="IPR058607">
    <property type="entry name" value="HMG-box_Cic-like"/>
</dbReference>
<dbReference type="FunFam" id="1.10.30.10:FF:000075">
    <property type="entry name" value="Capicua transcriptional repressor a"/>
    <property type="match status" value="1"/>
</dbReference>
<dbReference type="PANTHER" id="PTHR13059:SF13">
    <property type="entry name" value="PROTEIN CAPICUA HOMOLOG"/>
    <property type="match status" value="1"/>
</dbReference>
<accession>A0A7R9PVZ3</accession>
<feature type="region of interest" description="Disordered" evidence="7">
    <location>
        <begin position="1326"/>
        <end position="1437"/>
    </location>
</feature>
<keyword evidence="2" id="KW-0805">Transcription regulation</keyword>
<feature type="compositionally biased region" description="Polar residues" evidence="7">
    <location>
        <begin position="1177"/>
        <end position="1186"/>
    </location>
</feature>
<dbReference type="EMBL" id="OC855837">
    <property type="protein sequence ID" value="CAD7622748.1"/>
    <property type="molecule type" value="Genomic_DNA"/>
</dbReference>
<keyword evidence="3 6" id="KW-0238">DNA-binding</keyword>
<organism evidence="9">
    <name type="scientific">Medioppia subpectinata</name>
    <dbReference type="NCBI Taxonomy" id="1979941"/>
    <lineage>
        <taxon>Eukaryota</taxon>
        <taxon>Metazoa</taxon>
        <taxon>Ecdysozoa</taxon>
        <taxon>Arthropoda</taxon>
        <taxon>Chelicerata</taxon>
        <taxon>Arachnida</taxon>
        <taxon>Acari</taxon>
        <taxon>Acariformes</taxon>
        <taxon>Sarcoptiformes</taxon>
        <taxon>Oribatida</taxon>
        <taxon>Brachypylina</taxon>
        <taxon>Oppioidea</taxon>
        <taxon>Oppiidae</taxon>
        <taxon>Medioppia</taxon>
    </lineage>
</organism>
<dbReference type="Pfam" id="PF00505">
    <property type="entry name" value="HMG_box"/>
    <property type="match status" value="1"/>
</dbReference>
<dbReference type="InterPro" id="IPR036910">
    <property type="entry name" value="HMG_box_dom_sf"/>
</dbReference>
<dbReference type="GO" id="GO:0000977">
    <property type="term" value="F:RNA polymerase II transcription regulatory region sequence-specific DNA binding"/>
    <property type="evidence" value="ECO:0007669"/>
    <property type="project" value="TreeGrafter"/>
</dbReference>
<feature type="region of interest" description="Disordered" evidence="7">
    <location>
        <begin position="66"/>
        <end position="94"/>
    </location>
</feature>
<evidence type="ECO:0000259" key="8">
    <source>
        <dbReference type="PROSITE" id="PS50118"/>
    </source>
</evidence>
<evidence type="ECO:0000256" key="5">
    <source>
        <dbReference type="ARBA" id="ARBA00023242"/>
    </source>
</evidence>
<feature type="compositionally biased region" description="Basic and acidic residues" evidence="7">
    <location>
        <begin position="801"/>
        <end position="810"/>
    </location>
</feature>
<dbReference type="SMART" id="SM00398">
    <property type="entry name" value="HMG"/>
    <property type="match status" value="1"/>
</dbReference>
<sequence length="1535" mass="167264">MVTMSIENNSIVGNSSAKPLISISHSMIDNNIGSIGDPNQSSIATQLTSEPKKLPKKRKFAIDFNEDFNDNNSDNNNNNQNQSIHENYDNNNNNHLNAMAKSTNAMASNGVNSYVCGMDSDLSEWIGHRVLAKTDRGLYEKGVIDDCHHHKGIGVLIDLSEWIGHRVLAKTDRGLYEKGVIDDCHHHKGIGVLFDRTNHIQYYSTSSTDLVADCCPLAAQIKVGMDVIAKCLNGFMEGTVADISMDNSNGTINGQKTVYQIRFNDENKCEWLSRPNLRLRVQPWSEDVDNECAEATDNTAVINHGLNSCVNTYDSKIVAPIGGQSQQPMNSPNVISVITMASLAQQPPIPPPPSQPQQPPLQSPLSPHLSRSVPVMAQYSLGSNTTDDEQEFSDADEDDEICHFSNSSTPTTPNVFTFKHCSAPTTPTVLSQSASGHHMSGQSGGVVTTPNKYKKGDIVSAPNGIRKKFNGKQWRRLCSRDGCTKESQRRGFCSRHLSMKTTPQQNHSNMTQSASNMVFNTTSKVSPINHSTGRVIALESRDSNHILNAISGESLGSHAPPPPLMTANQQQFDTTEAANMLMSLSHSPNALTNGQHNSVIVNNTSHPMSHKVVTHSPQSHPLPLISQYNSYESNNTNKSSAGRYHIITPATHLLPIFQPTSAPALRTKSDSSVHRSLNGHQNEVIFMTPVTAEAKQSQMHPSVTTNASSDGKPIPVFPWHSLVPFLTTTTPSITSGLTSPPLSAPPHFADTDNSDNDDVFEISVTTDKNNCESKEYSQNVSTYNKRRSQSLSALQQMKNSGPKEYKEKGLKGSAKQHIRRPMNAFMIFSKRHRALVHQRHPNSDNRTVSKILGEWWYSLGHEEKQKYHDLAFQVKEAHFKRHPDWKWCSRGGAQQPPNMMANGSGTGLEPNGDKKMPKITAIKKSKSFSEESDKLINVCDDFSGISSDEEEDDGPTDMVIDLKCKESVAVEDESSETEQTVDNQQKHCVRFSSPISMSIESSPKITESVATPKPIRSQSLNSPPNSAKPFSGLTAFQPKGAVFKDVGPLCAALPVVTTIDSMTANADTPLDASCGLVVQKLSRGSLPSPLIIPVISQTTAPMSSLSPQTALFTTSPSLMMNKTTNSQQLLTTNSSAAYMTGKYKNMVKTPSSPQTQLMAGLSTLTTLAQQRSPVIVAQQPQRLSSNESQPPTTTPVTQTTSEPQFYKTVMNFKSGNLSMTTPPTPLMIPTVKVEPPPNSPLNTGPTDDNKPKAAQSVGNSGGETTFVLAPTPAQLGKTRNKKAPNGESTTNDSDNKDSPTNDRDAMDRVLEEVNFERQFAQLPEFKPMRTPLMNSASATPTTPIPLSPSLTAAFVSSYRKRQRLSHSSQPSNTPLSAAPKTPETAATTTPDTATSGNTFFGPTFNLGEALASTNTEADVPSPQTPAGAEAEKSSSLRRTLDQRRQLVMHFFNEKGLFPSAQETAEFQMKYSSIFPNKNTLQLKIREVRQKLMSTTPTTPNSALNPTGDRQYTPGAVAADQYSSGQHSDDSNAGRQ</sequence>
<feature type="compositionally biased region" description="Polar residues" evidence="7">
    <location>
        <begin position="1016"/>
        <end position="1025"/>
    </location>
</feature>
<feature type="region of interest" description="Disordered" evidence="7">
    <location>
        <begin position="1177"/>
        <end position="1204"/>
    </location>
</feature>
<feature type="region of interest" description="Disordered" evidence="7">
    <location>
        <begin position="1493"/>
        <end position="1535"/>
    </location>
</feature>
<feature type="compositionally biased region" description="Basic and acidic residues" evidence="7">
    <location>
        <begin position="1293"/>
        <end position="1303"/>
    </location>
</feature>
<evidence type="ECO:0000313" key="10">
    <source>
        <dbReference type="Proteomes" id="UP000759131"/>
    </source>
</evidence>
<feature type="region of interest" description="Disordered" evidence="7">
    <location>
        <begin position="735"/>
        <end position="756"/>
    </location>
</feature>
<evidence type="ECO:0000256" key="4">
    <source>
        <dbReference type="ARBA" id="ARBA00023163"/>
    </source>
</evidence>
<dbReference type="OrthoDB" id="6511689at2759"/>
<name>A0A7R9PVZ3_9ACAR</name>
<dbReference type="EMBL" id="CAJPIZ010001262">
    <property type="protein sequence ID" value="CAG2103178.1"/>
    <property type="molecule type" value="Genomic_DNA"/>
</dbReference>
<dbReference type="GO" id="GO:0000981">
    <property type="term" value="F:DNA-binding transcription factor activity, RNA polymerase II-specific"/>
    <property type="evidence" value="ECO:0007669"/>
    <property type="project" value="TreeGrafter"/>
</dbReference>
<dbReference type="Pfam" id="PF25981">
    <property type="entry name" value="HTH_Cic_C"/>
    <property type="match status" value="1"/>
</dbReference>
<feature type="region of interest" description="Disordered" evidence="7">
    <location>
        <begin position="344"/>
        <end position="368"/>
    </location>
</feature>
<feature type="region of interest" description="Disordered" evidence="7">
    <location>
        <begin position="792"/>
        <end position="816"/>
    </location>
</feature>
<dbReference type="CDD" id="cd21990">
    <property type="entry name" value="HMG-box_CIC-like"/>
    <property type="match status" value="1"/>
</dbReference>
<feature type="compositionally biased region" description="Low complexity" evidence="7">
    <location>
        <begin position="1377"/>
        <end position="1394"/>
    </location>
</feature>
<feature type="compositionally biased region" description="Basic and acidic residues" evidence="7">
    <location>
        <begin position="1526"/>
        <end position="1535"/>
    </location>
</feature>
<feature type="compositionally biased region" description="Low complexity" evidence="7">
    <location>
        <begin position="1187"/>
        <end position="1204"/>
    </location>
</feature>
<dbReference type="SUPFAM" id="SSF47095">
    <property type="entry name" value="HMG-box"/>
    <property type="match status" value="1"/>
</dbReference>
<keyword evidence="5 6" id="KW-0539">Nucleus</keyword>
<feature type="compositionally biased region" description="Low complexity" evidence="7">
    <location>
        <begin position="70"/>
        <end position="94"/>
    </location>
</feature>
<reference evidence="9" key="1">
    <citation type="submission" date="2020-11" db="EMBL/GenBank/DDBJ databases">
        <authorList>
            <person name="Tran Van P."/>
        </authorList>
    </citation>
    <scope>NUCLEOTIDE SEQUENCE</scope>
</reference>
<evidence type="ECO:0000313" key="9">
    <source>
        <dbReference type="EMBL" id="CAD7622748.1"/>
    </source>
</evidence>
<dbReference type="InterPro" id="IPR009071">
    <property type="entry name" value="HMG_box_dom"/>
</dbReference>
<evidence type="ECO:0000256" key="6">
    <source>
        <dbReference type="PROSITE-ProRule" id="PRU00267"/>
    </source>
</evidence>
<feature type="region of interest" description="Disordered" evidence="7">
    <location>
        <begin position="1216"/>
        <end position="1303"/>
    </location>
</feature>
<evidence type="ECO:0000256" key="7">
    <source>
        <dbReference type="SAM" id="MobiDB-lite"/>
    </source>
</evidence>
<keyword evidence="1" id="KW-0597">Phosphoprotein</keyword>
<keyword evidence="4" id="KW-0804">Transcription</keyword>
<keyword evidence="10" id="KW-1185">Reference proteome</keyword>
<proteinExistence type="predicted"/>
<dbReference type="Proteomes" id="UP000759131">
    <property type="component" value="Unassembled WGS sequence"/>
</dbReference>
<dbReference type="PANTHER" id="PTHR13059">
    <property type="entry name" value="HMG-BOX TRANSCRIPTION FACTOR BBX"/>
    <property type="match status" value="1"/>
</dbReference>
<feature type="compositionally biased region" description="Pro residues" evidence="7">
    <location>
        <begin position="347"/>
        <end position="362"/>
    </location>
</feature>
<feature type="compositionally biased region" description="Polar residues" evidence="7">
    <location>
        <begin position="1493"/>
        <end position="1509"/>
    </location>
</feature>
<feature type="DNA-binding region" description="HMG box" evidence="6">
    <location>
        <begin position="818"/>
        <end position="886"/>
    </location>
</feature>
<dbReference type="GO" id="GO:0005634">
    <property type="term" value="C:nucleus"/>
    <property type="evidence" value="ECO:0007669"/>
    <property type="project" value="UniProtKB-UniRule"/>
</dbReference>
<evidence type="ECO:0000256" key="3">
    <source>
        <dbReference type="ARBA" id="ARBA00023125"/>
    </source>
</evidence>
<gene>
    <name evidence="9" type="ORF">OSB1V03_LOCUS3211</name>
</gene>
<dbReference type="PROSITE" id="PS50118">
    <property type="entry name" value="HMG_BOX_2"/>
    <property type="match status" value="1"/>
</dbReference>
<evidence type="ECO:0000256" key="2">
    <source>
        <dbReference type="ARBA" id="ARBA00023015"/>
    </source>
</evidence>
<feature type="region of interest" description="Disordered" evidence="7">
    <location>
        <begin position="429"/>
        <end position="459"/>
    </location>
</feature>
<dbReference type="InterPro" id="IPR052412">
    <property type="entry name" value="CC-Dev_Transcription_Reg"/>
</dbReference>
<protein>
    <recommendedName>
        <fullName evidence="8">HMG box domain-containing protein</fullName>
    </recommendedName>
</protein>
<dbReference type="Gene3D" id="1.10.30.10">
    <property type="entry name" value="High mobility group box domain"/>
    <property type="match status" value="1"/>
</dbReference>
<feature type="domain" description="HMG box" evidence="8">
    <location>
        <begin position="818"/>
        <end position="886"/>
    </location>
</feature>
<feature type="region of interest" description="Disordered" evidence="7">
    <location>
        <begin position="1000"/>
        <end position="1028"/>
    </location>
</feature>
<evidence type="ECO:0000256" key="1">
    <source>
        <dbReference type="ARBA" id="ARBA00022553"/>
    </source>
</evidence>
<feature type="compositionally biased region" description="Polar residues" evidence="7">
    <location>
        <begin position="1365"/>
        <end position="1375"/>
    </location>
</feature>
<dbReference type="InterPro" id="IPR058606">
    <property type="entry name" value="HTH_Cic_C"/>
</dbReference>